<dbReference type="PANTHER" id="PTHR19136:SF81">
    <property type="entry name" value="MOLYBDENUM COFACTOR GUANYLYLTRANSFERASE"/>
    <property type="match status" value="1"/>
</dbReference>
<feature type="binding site" evidence="8">
    <location>
        <position position="95"/>
    </location>
    <ligand>
        <name>GTP</name>
        <dbReference type="ChEBI" id="CHEBI:37565"/>
    </ligand>
</feature>
<dbReference type="HAMAP" id="MF_00316">
    <property type="entry name" value="MobA"/>
    <property type="match status" value="1"/>
</dbReference>
<keyword evidence="3 8" id="KW-0479">Metal-binding</keyword>
<dbReference type="Proteomes" id="UP000319449">
    <property type="component" value="Unassembled WGS sequence"/>
</dbReference>
<comment type="caution">
    <text evidence="10">The sequence shown here is derived from an EMBL/GenBank/DDBJ whole genome shotgun (WGS) entry which is preliminary data.</text>
</comment>
<proteinExistence type="inferred from homology"/>
<evidence type="ECO:0000256" key="8">
    <source>
        <dbReference type="HAMAP-Rule" id="MF_00316"/>
    </source>
</evidence>
<keyword evidence="2 8" id="KW-0808">Transferase</keyword>
<dbReference type="GO" id="GO:0061603">
    <property type="term" value="F:molybdenum cofactor guanylyltransferase activity"/>
    <property type="evidence" value="ECO:0007669"/>
    <property type="project" value="UniProtKB-EC"/>
</dbReference>
<dbReference type="Gene3D" id="3.90.550.10">
    <property type="entry name" value="Spore Coat Polysaccharide Biosynthesis Protein SpsA, Chain A"/>
    <property type="match status" value="1"/>
</dbReference>
<comment type="subcellular location">
    <subcellularLocation>
        <location evidence="8">Cytoplasm</location>
    </subcellularLocation>
</comment>
<keyword evidence="6 8" id="KW-0342">GTP-binding</keyword>
<dbReference type="Pfam" id="PF12804">
    <property type="entry name" value="NTP_transf_3"/>
    <property type="match status" value="1"/>
</dbReference>
<evidence type="ECO:0000256" key="1">
    <source>
        <dbReference type="ARBA" id="ARBA00022490"/>
    </source>
</evidence>
<dbReference type="PANTHER" id="PTHR19136">
    <property type="entry name" value="MOLYBDENUM COFACTOR GUANYLYLTRANSFERASE"/>
    <property type="match status" value="1"/>
</dbReference>
<feature type="domain" description="MobA-like NTP transferase" evidence="9">
    <location>
        <begin position="35"/>
        <end position="179"/>
    </location>
</feature>
<evidence type="ECO:0000256" key="2">
    <source>
        <dbReference type="ARBA" id="ARBA00022679"/>
    </source>
</evidence>
<comment type="caution">
    <text evidence="8">Lacks conserved residue(s) required for the propagation of feature annotation.</text>
</comment>
<feature type="binding site" evidence="8">
    <location>
        <position position="124"/>
    </location>
    <ligand>
        <name>Mg(2+)</name>
        <dbReference type="ChEBI" id="CHEBI:18420"/>
    </ligand>
</feature>
<feature type="binding site" evidence="8">
    <location>
        <begin position="38"/>
        <end position="40"/>
    </location>
    <ligand>
        <name>GTP</name>
        <dbReference type="ChEBI" id="CHEBI:37565"/>
    </ligand>
</feature>
<gene>
    <name evidence="8" type="primary">mobA</name>
    <name evidence="10" type="ORF">JN12_01194</name>
</gene>
<dbReference type="GO" id="GO:0005525">
    <property type="term" value="F:GTP binding"/>
    <property type="evidence" value="ECO:0007669"/>
    <property type="project" value="UniProtKB-UniRule"/>
</dbReference>
<accession>A0A562W8D0</accession>
<dbReference type="RefSeq" id="WP_145019677.1">
    <property type="nucleotide sequence ID" value="NZ_VLLN01000005.1"/>
</dbReference>
<comment type="catalytic activity">
    <reaction evidence="8">
        <text>Mo-molybdopterin + GTP + H(+) = Mo-molybdopterin guanine dinucleotide + diphosphate</text>
        <dbReference type="Rhea" id="RHEA:34243"/>
        <dbReference type="ChEBI" id="CHEBI:15378"/>
        <dbReference type="ChEBI" id="CHEBI:33019"/>
        <dbReference type="ChEBI" id="CHEBI:37565"/>
        <dbReference type="ChEBI" id="CHEBI:71302"/>
        <dbReference type="ChEBI" id="CHEBI:71310"/>
        <dbReference type="EC" id="2.7.7.77"/>
    </reaction>
</comment>
<dbReference type="InterPro" id="IPR025877">
    <property type="entry name" value="MobA-like_NTP_Trfase"/>
</dbReference>
<evidence type="ECO:0000259" key="9">
    <source>
        <dbReference type="Pfam" id="PF12804"/>
    </source>
</evidence>
<dbReference type="GO" id="GO:0005737">
    <property type="term" value="C:cytoplasm"/>
    <property type="evidence" value="ECO:0007669"/>
    <property type="project" value="UniProtKB-SubCell"/>
</dbReference>
<dbReference type="EC" id="2.7.7.77" evidence="8"/>
<comment type="function">
    <text evidence="8">Transfers a GMP moiety from GTP to Mo-molybdopterin (Mo-MPT) cofactor (Moco or molybdenum cofactor) to form Mo-molybdopterin guanine dinucleotide (Mo-MGD) cofactor.</text>
</comment>
<evidence type="ECO:0000256" key="3">
    <source>
        <dbReference type="ARBA" id="ARBA00022723"/>
    </source>
</evidence>
<keyword evidence="4 8" id="KW-0547">Nucleotide-binding</keyword>
<dbReference type="SUPFAM" id="SSF53448">
    <property type="entry name" value="Nucleotide-diphospho-sugar transferases"/>
    <property type="match status" value="1"/>
</dbReference>
<dbReference type="CDD" id="cd02503">
    <property type="entry name" value="MobA"/>
    <property type="match status" value="1"/>
</dbReference>
<evidence type="ECO:0000256" key="7">
    <source>
        <dbReference type="ARBA" id="ARBA00023150"/>
    </source>
</evidence>
<dbReference type="InterPro" id="IPR029044">
    <property type="entry name" value="Nucleotide-diphossugar_trans"/>
</dbReference>
<keyword evidence="7 8" id="KW-0501">Molybdenum cofactor biosynthesis</keyword>
<evidence type="ECO:0000256" key="4">
    <source>
        <dbReference type="ARBA" id="ARBA00022741"/>
    </source>
</evidence>
<organism evidence="10 11">
    <name type="scientific">Geobacter argillaceus</name>
    <dbReference type="NCBI Taxonomy" id="345631"/>
    <lineage>
        <taxon>Bacteria</taxon>
        <taxon>Pseudomonadati</taxon>
        <taxon>Thermodesulfobacteriota</taxon>
        <taxon>Desulfuromonadia</taxon>
        <taxon>Geobacterales</taxon>
        <taxon>Geobacteraceae</taxon>
        <taxon>Geobacter</taxon>
    </lineage>
</organism>
<keyword evidence="5 8" id="KW-0460">Magnesium</keyword>
<feature type="binding site" evidence="8">
    <location>
        <position position="124"/>
    </location>
    <ligand>
        <name>GTP</name>
        <dbReference type="ChEBI" id="CHEBI:37565"/>
    </ligand>
</feature>
<dbReference type="EMBL" id="VLLN01000005">
    <property type="protein sequence ID" value="TWJ26486.1"/>
    <property type="molecule type" value="Genomic_DNA"/>
</dbReference>
<keyword evidence="1 8" id="KW-0963">Cytoplasm</keyword>
<feature type="binding site" evidence="8">
    <location>
        <position position="50"/>
    </location>
    <ligand>
        <name>GTP</name>
        <dbReference type="ChEBI" id="CHEBI:37565"/>
    </ligand>
</feature>
<dbReference type="GO" id="GO:0006777">
    <property type="term" value="P:Mo-molybdopterin cofactor biosynthetic process"/>
    <property type="evidence" value="ECO:0007669"/>
    <property type="project" value="UniProtKB-KW"/>
</dbReference>
<name>A0A562W8D0_9BACT</name>
<evidence type="ECO:0000313" key="11">
    <source>
        <dbReference type="Proteomes" id="UP000319449"/>
    </source>
</evidence>
<evidence type="ECO:0000256" key="6">
    <source>
        <dbReference type="ARBA" id="ARBA00023134"/>
    </source>
</evidence>
<sequence>MVNARQLNWKIRFDVMSTGGLYEAYRKRHIPGITGVILAGGESRRMGRTKALLPYQGGRLIEAIYRQLSELFDEVIVVTNRPELYAFLPCRKVPDLYPGRGVLAGIQGGLHHSRFPRIFVTACDMPHLNSGLIRRLAALMGENAALVPASDGGLEPLHAFYDKAALPAINAALASGVLRIVELFDRLPVRIVSAAEVATLDPTFASFRNINTPDDYCRLRDRDDTCDTDTDHNDTMMANATS</sequence>
<evidence type="ECO:0000313" key="10">
    <source>
        <dbReference type="EMBL" id="TWJ26486.1"/>
    </source>
</evidence>
<dbReference type="GO" id="GO:0046872">
    <property type="term" value="F:metal ion binding"/>
    <property type="evidence" value="ECO:0007669"/>
    <property type="project" value="UniProtKB-KW"/>
</dbReference>
<comment type="similarity">
    <text evidence="8">Belongs to the MobA family.</text>
</comment>
<dbReference type="InterPro" id="IPR013482">
    <property type="entry name" value="Molybde_CF_guanTrfase"/>
</dbReference>
<keyword evidence="11" id="KW-1185">Reference proteome</keyword>
<protein>
    <recommendedName>
        <fullName evidence="8">Probable molybdenum cofactor guanylyltransferase</fullName>
        <shortName evidence="8">MoCo guanylyltransferase</shortName>
        <ecNumber evidence="8">2.7.7.77</ecNumber>
    </recommendedName>
    <alternativeName>
        <fullName evidence="8">GTP:molybdopterin guanylyltransferase</fullName>
    </alternativeName>
    <alternativeName>
        <fullName evidence="8">Mo-MPT guanylyltransferase</fullName>
    </alternativeName>
    <alternativeName>
        <fullName evidence="8">Molybdopterin guanylyltransferase</fullName>
    </alternativeName>
    <alternativeName>
        <fullName evidence="8">Molybdopterin-guanine dinucleotide synthase</fullName>
        <shortName evidence="8">MGD synthase</shortName>
    </alternativeName>
</protein>
<evidence type="ECO:0000256" key="5">
    <source>
        <dbReference type="ARBA" id="ARBA00022842"/>
    </source>
</evidence>
<dbReference type="AlphaFoldDB" id="A0A562W8D0"/>
<reference evidence="10 11" key="1">
    <citation type="submission" date="2019-07" db="EMBL/GenBank/DDBJ databases">
        <title>Genomic Encyclopedia of Archaeal and Bacterial Type Strains, Phase II (KMG-II): from individual species to whole genera.</title>
        <authorList>
            <person name="Goeker M."/>
        </authorList>
    </citation>
    <scope>NUCLEOTIDE SEQUENCE [LARGE SCALE GENOMIC DNA]</scope>
    <source>
        <strain evidence="10 11">ATCC BAA-1139</strain>
    </source>
</reference>
<comment type="domain">
    <text evidence="8">The N-terminal domain determines nucleotide recognition and specific binding, while the C-terminal domain determines the specific binding to the target protein.</text>
</comment>
<comment type="cofactor">
    <cofactor evidence="8">
        <name>Mg(2+)</name>
        <dbReference type="ChEBI" id="CHEBI:18420"/>
    </cofactor>
</comment>
<dbReference type="OrthoDB" id="9788394at2"/>